<dbReference type="OrthoDB" id="3634152at2759"/>
<proteinExistence type="predicted"/>
<feature type="compositionally biased region" description="Polar residues" evidence="1">
    <location>
        <begin position="71"/>
        <end position="96"/>
    </location>
</feature>
<reference evidence="3" key="1">
    <citation type="submission" date="2017-03" db="EMBL/GenBank/DDBJ databases">
        <title>Genomes of endolithic fungi from Antarctica.</title>
        <authorList>
            <person name="Coleine C."/>
            <person name="Masonjones S."/>
            <person name="Stajich J.E."/>
        </authorList>
    </citation>
    <scope>NUCLEOTIDE SEQUENCE [LARGE SCALE GENOMIC DNA]</scope>
    <source>
        <strain evidence="3">CCFEE 5527</strain>
    </source>
</reference>
<dbReference type="Proteomes" id="UP000192596">
    <property type="component" value="Unassembled WGS sequence"/>
</dbReference>
<dbReference type="InParanoid" id="A0A1V8SA10"/>
<keyword evidence="3" id="KW-1185">Reference proteome</keyword>
<evidence type="ECO:0000313" key="2">
    <source>
        <dbReference type="EMBL" id="OQN95770.1"/>
    </source>
</evidence>
<sequence length="264" mass="28959">MDRTFSDQTHTRRTHAPAYPPALPPWEIRNISQVPFIEPGSPPHAERDGQGFFHARGASRSPPPEPKHTDTQSFYGSRSSSNSQYRPRLTASTSAPPATDYASPVSATSTTNPWKNPGPVPYSAVAHLPSYETQTLETPVYIPPAPRTAPTGLPAFVATRAPPTPPESFTRPSPSPSPPTQHQSSQAALPGTMSSRGGRDATRSRARSATREARRPRVTTDRDAEKGFGLRFKSAFKGMFHRSPVDESQFTRVSGKHWTEEEDY</sequence>
<feature type="region of interest" description="Disordered" evidence="1">
    <location>
        <begin position="242"/>
        <end position="264"/>
    </location>
</feature>
<dbReference type="EMBL" id="NAJO01000079">
    <property type="protein sequence ID" value="OQN95770.1"/>
    <property type="molecule type" value="Genomic_DNA"/>
</dbReference>
<organism evidence="2 3">
    <name type="scientific">Cryoendolithus antarcticus</name>
    <dbReference type="NCBI Taxonomy" id="1507870"/>
    <lineage>
        <taxon>Eukaryota</taxon>
        <taxon>Fungi</taxon>
        <taxon>Dikarya</taxon>
        <taxon>Ascomycota</taxon>
        <taxon>Pezizomycotina</taxon>
        <taxon>Dothideomycetes</taxon>
        <taxon>Dothideomycetidae</taxon>
        <taxon>Cladosporiales</taxon>
        <taxon>Cladosporiaceae</taxon>
        <taxon>Cryoendolithus</taxon>
    </lineage>
</organism>
<protein>
    <submittedName>
        <fullName evidence="2">Uncharacterized protein</fullName>
    </submittedName>
</protein>
<feature type="region of interest" description="Disordered" evidence="1">
    <location>
        <begin position="1"/>
        <end position="123"/>
    </location>
</feature>
<evidence type="ECO:0000313" key="3">
    <source>
        <dbReference type="Proteomes" id="UP000192596"/>
    </source>
</evidence>
<name>A0A1V8SA10_9PEZI</name>
<gene>
    <name evidence="2" type="ORF">B0A48_17960</name>
</gene>
<accession>A0A1V8SA10</accession>
<dbReference type="AlphaFoldDB" id="A0A1V8SA10"/>
<feature type="region of interest" description="Disordered" evidence="1">
    <location>
        <begin position="139"/>
        <end position="229"/>
    </location>
</feature>
<comment type="caution">
    <text evidence="2">The sequence shown here is derived from an EMBL/GenBank/DDBJ whole genome shotgun (WGS) entry which is preliminary data.</text>
</comment>
<feature type="compositionally biased region" description="Basic and acidic residues" evidence="1">
    <location>
        <begin position="197"/>
        <end position="228"/>
    </location>
</feature>
<feature type="compositionally biased region" description="Polar residues" evidence="1">
    <location>
        <begin position="105"/>
        <end position="114"/>
    </location>
</feature>
<evidence type="ECO:0000256" key="1">
    <source>
        <dbReference type="SAM" id="MobiDB-lite"/>
    </source>
</evidence>